<evidence type="ECO:0000259" key="1">
    <source>
        <dbReference type="Pfam" id="PF08818"/>
    </source>
</evidence>
<gene>
    <name evidence="2" type="ORF">GTQ38_16290</name>
</gene>
<reference evidence="2 3" key="1">
    <citation type="submission" date="2020-01" db="EMBL/GenBank/DDBJ databases">
        <title>Bacteria diversity of Porities sp.</title>
        <authorList>
            <person name="Wang G."/>
        </authorList>
    </citation>
    <scope>NUCLEOTIDE SEQUENCE [LARGE SCALE GENOMIC DNA]</scope>
    <source>
        <strain evidence="2 3">R33</strain>
    </source>
</reference>
<evidence type="ECO:0000313" key="2">
    <source>
        <dbReference type="EMBL" id="NAS13573.1"/>
    </source>
</evidence>
<dbReference type="Proteomes" id="UP000475249">
    <property type="component" value="Unassembled WGS sequence"/>
</dbReference>
<dbReference type="SUPFAM" id="SSF159888">
    <property type="entry name" value="YdhG-like"/>
    <property type="match status" value="1"/>
</dbReference>
<dbReference type="Pfam" id="PF08818">
    <property type="entry name" value="DUF1801"/>
    <property type="match status" value="1"/>
</dbReference>
<dbReference type="InterPro" id="IPR014922">
    <property type="entry name" value="YdhG-like"/>
</dbReference>
<name>A0A6L9EFX9_9FLAO</name>
<feature type="domain" description="YdhG-like" evidence="1">
    <location>
        <begin position="24"/>
        <end position="129"/>
    </location>
</feature>
<dbReference type="AlphaFoldDB" id="A0A6L9EFX9"/>
<dbReference type="EMBL" id="WXYO01000007">
    <property type="protein sequence ID" value="NAS13573.1"/>
    <property type="molecule type" value="Genomic_DNA"/>
</dbReference>
<comment type="caution">
    <text evidence="2">The sequence shown here is derived from an EMBL/GenBank/DDBJ whole genome shotgun (WGS) entry which is preliminary data.</text>
</comment>
<organism evidence="2 3">
    <name type="scientific">Poritiphilus flavus</name>
    <dbReference type="NCBI Taxonomy" id="2697053"/>
    <lineage>
        <taxon>Bacteria</taxon>
        <taxon>Pseudomonadati</taxon>
        <taxon>Bacteroidota</taxon>
        <taxon>Flavobacteriia</taxon>
        <taxon>Flavobacteriales</taxon>
        <taxon>Flavobacteriaceae</taxon>
        <taxon>Poritiphilus</taxon>
    </lineage>
</organism>
<accession>A0A6L9EFX9</accession>
<dbReference type="RefSeq" id="WP_161436605.1">
    <property type="nucleotide sequence ID" value="NZ_WXYO01000007.1"/>
</dbReference>
<proteinExistence type="predicted"/>
<keyword evidence="3" id="KW-1185">Reference proteome</keyword>
<sequence length="143" mass="16499">MATLQLNSDPEVKTVFDNYPDDARKKMSALRALILETAEEMEEVSQLKETLKWNEPSYITKIGSTLRIDWKAKQPEQYAMYFSCSSRLVSTFKMLYNQTFSFEGNRAIVFQMDDTAPYPAELKNCIIAALRYHKVKQLPTLGI</sequence>
<evidence type="ECO:0000313" key="3">
    <source>
        <dbReference type="Proteomes" id="UP000475249"/>
    </source>
</evidence>
<protein>
    <submittedName>
        <fullName evidence="2">DUF1801 domain-containing protein</fullName>
    </submittedName>
</protein>